<dbReference type="GO" id="GO:0035861">
    <property type="term" value="C:site of double-strand break"/>
    <property type="evidence" value="ECO:0007669"/>
    <property type="project" value="TreeGrafter"/>
</dbReference>
<keyword evidence="3 10" id="KW-0548">Nucleotidyltransferase</keyword>
<dbReference type="InterPro" id="IPR043502">
    <property type="entry name" value="DNA/RNA_pol_sf"/>
</dbReference>
<reference evidence="11" key="1">
    <citation type="journal article" date="2013" name="Nat. Biotechnol.">
        <title>Chinese hamster genome sequenced from sorted chromosomes.</title>
        <authorList>
            <person name="Brinkrolf K."/>
            <person name="Rupp O."/>
            <person name="Laux H."/>
            <person name="Kollin F."/>
            <person name="Ernst W."/>
            <person name="Linke B."/>
            <person name="Kofler R."/>
            <person name="Romand S."/>
            <person name="Hesse F."/>
            <person name="Budach W.E."/>
            <person name="Galosy S."/>
            <person name="Muller D."/>
            <person name="Noll T."/>
            <person name="Wienberg J."/>
            <person name="Jostock T."/>
            <person name="Leonard M."/>
            <person name="Grillari J."/>
            <person name="Tauch A."/>
            <person name="Goesmann A."/>
            <person name="Helk B."/>
            <person name="Mott J.E."/>
            <person name="Puhler A."/>
            <person name="Borth N."/>
        </authorList>
    </citation>
    <scope>NUCLEOTIDE SEQUENCE [LARGE SCALE GENOMIC DNA]</scope>
    <source>
        <strain evidence="11">17A/GY</strain>
    </source>
</reference>
<comment type="subcellular location">
    <subcellularLocation>
        <location evidence="1">Nucleus</location>
    </subcellularLocation>
</comment>
<evidence type="ECO:0000256" key="6">
    <source>
        <dbReference type="ARBA" id="ARBA00022842"/>
    </source>
</evidence>
<dbReference type="SUPFAM" id="SSF56672">
    <property type="entry name" value="DNA/RNA polymerases"/>
    <property type="match status" value="1"/>
</dbReference>
<evidence type="ECO:0000256" key="1">
    <source>
        <dbReference type="ARBA" id="ARBA00004123"/>
    </source>
</evidence>
<dbReference type="Gene3D" id="3.40.1170.60">
    <property type="match status" value="1"/>
</dbReference>
<dbReference type="FunFam" id="3.40.1170.60:FF:000003">
    <property type="entry name" value="DNA polymerase eta"/>
    <property type="match status" value="1"/>
</dbReference>
<sequence>MATGQDRVVALVDMDCFFVQVEQRQNPHLRNKPCAVVQYKSWKGGGIIAVSYEARAFGVTRNMWADDAKKLCPDLLLAQVRESRGKANLTKYREASVEVMEIMSHFAVIERASIDEAYIDLTSAVQDRLEKLQGQPISADLLPTTYIEGLPRGPTVEETVQKEEIRKQGLLQWLGSLQIDDATSPDLQLTVGAVIVEEMRAAIERKTGFQCSAGISHNKCSACMYVYRPEEGNQISLQMVVSHHVVAGN</sequence>
<dbReference type="AlphaFoldDB" id="A0A061ILX8"/>
<evidence type="ECO:0000259" key="9">
    <source>
        <dbReference type="PROSITE" id="PS50173"/>
    </source>
</evidence>
<dbReference type="GO" id="GO:0042276">
    <property type="term" value="P:error-prone translesion synthesis"/>
    <property type="evidence" value="ECO:0007669"/>
    <property type="project" value="TreeGrafter"/>
</dbReference>
<dbReference type="GO" id="GO:0009314">
    <property type="term" value="P:response to radiation"/>
    <property type="evidence" value="ECO:0007669"/>
    <property type="project" value="TreeGrafter"/>
</dbReference>
<evidence type="ECO:0000256" key="3">
    <source>
        <dbReference type="ARBA" id="ARBA00022695"/>
    </source>
</evidence>
<evidence type="ECO:0000256" key="5">
    <source>
        <dbReference type="ARBA" id="ARBA00022763"/>
    </source>
</evidence>
<dbReference type="GO" id="GO:0006281">
    <property type="term" value="P:DNA repair"/>
    <property type="evidence" value="ECO:0007669"/>
    <property type="project" value="UniProtKB-KW"/>
</dbReference>
<dbReference type="Gene3D" id="3.30.70.270">
    <property type="match status" value="1"/>
</dbReference>
<dbReference type="Pfam" id="PF00817">
    <property type="entry name" value="IMS"/>
    <property type="match status" value="1"/>
</dbReference>
<dbReference type="PANTHER" id="PTHR45873">
    <property type="entry name" value="DNA POLYMERASE ETA"/>
    <property type="match status" value="1"/>
</dbReference>
<evidence type="ECO:0000256" key="2">
    <source>
        <dbReference type="ARBA" id="ARBA00022679"/>
    </source>
</evidence>
<feature type="domain" description="UmuC" evidence="9">
    <location>
        <begin position="9"/>
        <end position="222"/>
    </location>
</feature>
<evidence type="ECO:0000256" key="7">
    <source>
        <dbReference type="ARBA" id="ARBA00023204"/>
    </source>
</evidence>
<dbReference type="GO" id="GO:0005657">
    <property type="term" value="C:replication fork"/>
    <property type="evidence" value="ECO:0007669"/>
    <property type="project" value="TreeGrafter"/>
</dbReference>
<dbReference type="GO" id="GO:0046872">
    <property type="term" value="F:metal ion binding"/>
    <property type="evidence" value="ECO:0007669"/>
    <property type="project" value="UniProtKB-KW"/>
</dbReference>
<dbReference type="PANTHER" id="PTHR45873:SF1">
    <property type="entry name" value="DNA POLYMERASE ETA"/>
    <property type="match status" value="1"/>
</dbReference>
<dbReference type="Proteomes" id="UP000030759">
    <property type="component" value="Unassembled WGS sequence"/>
</dbReference>
<keyword evidence="8" id="KW-0539">Nucleus</keyword>
<dbReference type="InterPro" id="IPR052230">
    <property type="entry name" value="DNA_polymerase_eta"/>
</dbReference>
<keyword evidence="2 10" id="KW-0808">Transferase</keyword>
<organism evidence="10 11">
    <name type="scientific">Cricetulus griseus</name>
    <name type="common">Chinese hamster</name>
    <name type="synonym">Cricetulus barabensis griseus</name>
    <dbReference type="NCBI Taxonomy" id="10029"/>
    <lineage>
        <taxon>Eukaryota</taxon>
        <taxon>Metazoa</taxon>
        <taxon>Chordata</taxon>
        <taxon>Craniata</taxon>
        <taxon>Vertebrata</taxon>
        <taxon>Euteleostomi</taxon>
        <taxon>Mammalia</taxon>
        <taxon>Eutheria</taxon>
        <taxon>Euarchontoglires</taxon>
        <taxon>Glires</taxon>
        <taxon>Rodentia</taxon>
        <taxon>Myomorpha</taxon>
        <taxon>Muroidea</taxon>
        <taxon>Cricetidae</taxon>
        <taxon>Cricetinae</taxon>
        <taxon>Cricetulus</taxon>
    </lineage>
</organism>
<gene>
    <name evidence="10" type="ORF">H671_1g1531</name>
</gene>
<evidence type="ECO:0000256" key="4">
    <source>
        <dbReference type="ARBA" id="ARBA00022723"/>
    </source>
</evidence>
<dbReference type="PROSITE" id="PS50173">
    <property type="entry name" value="UMUC"/>
    <property type="match status" value="1"/>
</dbReference>
<accession>A0A061ILX8</accession>
<dbReference type="FunFam" id="3.30.70.270:FF:000022">
    <property type="entry name" value="DNA polymerase eta"/>
    <property type="match status" value="1"/>
</dbReference>
<dbReference type="InterPro" id="IPR001126">
    <property type="entry name" value="UmuC"/>
</dbReference>
<keyword evidence="7" id="KW-0234">DNA repair</keyword>
<dbReference type="GO" id="GO:0005634">
    <property type="term" value="C:nucleus"/>
    <property type="evidence" value="ECO:0007669"/>
    <property type="project" value="UniProtKB-SubCell"/>
</dbReference>
<keyword evidence="5" id="KW-0227">DNA damage</keyword>
<name>A0A061ILX8_CRIGR</name>
<evidence type="ECO:0000256" key="8">
    <source>
        <dbReference type="ARBA" id="ARBA00023242"/>
    </source>
</evidence>
<keyword evidence="4" id="KW-0479">Metal-binding</keyword>
<dbReference type="InterPro" id="IPR043128">
    <property type="entry name" value="Rev_trsase/Diguanyl_cyclase"/>
</dbReference>
<evidence type="ECO:0000313" key="10">
    <source>
        <dbReference type="EMBL" id="ERE90659.1"/>
    </source>
</evidence>
<dbReference type="GO" id="GO:0003887">
    <property type="term" value="F:DNA-directed DNA polymerase activity"/>
    <property type="evidence" value="ECO:0007669"/>
    <property type="project" value="UniProtKB-EC"/>
</dbReference>
<evidence type="ECO:0000313" key="11">
    <source>
        <dbReference type="Proteomes" id="UP000030759"/>
    </source>
</evidence>
<protein>
    <submittedName>
        <fullName evidence="10">DNA polymerase eta</fullName>
        <ecNumber evidence="10">2.7.7.7</ecNumber>
    </submittedName>
</protein>
<keyword evidence="6" id="KW-0460">Magnesium</keyword>
<dbReference type="EMBL" id="KE663889">
    <property type="protein sequence ID" value="ERE90659.1"/>
    <property type="molecule type" value="Genomic_DNA"/>
</dbReference>
<proteinExistence type="predicted"/>
<dbReference type="EC" id="2.7.7.7" evidence="10"/>